<dbReference type="PROSITE" id="PS50995">
    <property type="entry name" value="HTH_MARR_2"/>
    <property type="match status" value="1"/>
</dbReference>
<evidence type="ECO:0000313" key="6">
    <source>
        <dbReference type="Proteomes" id="UP000533641"/>
    </source>
</evidence>
<keyword evidence="2 5" id="KW-0238">DNA-binding</keyword>
<evidence type="ECO:0000313" key="5">
    <source>
        <dbReference type="EMBL" id="MBB4274896.1"/>
    </source>
</evidence>
<dbReference type="GO" id="GO:0003677">
    <property type="term" value="F:DNA binding"/>
    <property type="evidence" value="ECO:0007669"/>
    <property type="project" value="UniProtKB-KW"/>
</dbReference>
<dbReference type="SMART" id="SM00347">
    <property type="entry name" value="HTH_MARR"/>
    <property type="match status" value="1"/>
</dbReference>
<comment type="caution">
    <text evidence="5">The sequence shown here is derived from an EMBL/GenBank/DDBJ whole genome shotgun (WGS) entry which is preliminary data.</text>
</comment>
<dbReference type="InterPro" id="IPR000835">
    <property type="entry name" value="HTH_MarR-typ"/>
</dbReference>
<dbReference type="InterPro" id="IPR036388">
    <property type="entry name" value="WH-like_DNA-bd_sf"/>
</dbReference>
<dbReference type="SUPFAM" id="SSF46785">
    <property type="entry name" value="Winged helix' DNA-binding domain"/>
    <property type="match status" value="1"/>
</dbReference>
<name>A0A7W6WE85_9HYPH</name>
<dbReference type="Gene3D" id="1.10.10.10">
    <property type="entry name" value="Winged helix-like DNA-binding domain superfamily/Winged helix DNA-binding domain"/>
    <property type="match status" value="1"/>
</dbReference>
<keyword evidence="1" id="KW-0805">Transcription regulation</keyword>
<keyword evidence="3" id="KW-0804">Transcription</keyword>
<dbReference type="AlphaFoldDB" id="A0A7W6WE85"/>
<dbReference type="EMBL" id="JACIGM010000005">
    <property type="protein sequence ID" value="MBB4274896.1"/>
    <property type="molecule type" value="Genomic_DNA"/>
</dbReference>
<evidence type="ECO:0000259" key="4">
    <source>
        <dbReference type="PROSITE" id="PS50995"/>
    </source>
</evidence>
<dbReference type="PANTHER" id="PTHR42756">
    <property type="entry name" value="TRANSCRIPTIONAL REGULATOR, MARR"/>
    <property type="match status" value="1"/>
</dbReference>
<evidence type="ECO:0000256" key="2">
    <source>
        <dbReference type="ARBA" id="ARBA00023125"/>
    </source>
</evidence>
<dbReference type="Pfam" id="PF01047">
    <property type="entry name" value="MarR"/>
    <property type="match status" value="1"/>
</dbReference>
<accession>A0A7W6WE85</accession>
<proteinExistence type="predicted"/>
<reference evidence="5 6" key="1">
    <citation type="submission" date="2020-08" db="EMBL/GenBank/DDBJ databases">
        <title>Genomic Encyclopedia of Type Strains, Phase IV (KMG-V): Genome sequencing to study the core and pangenomes of soil and plant-associated prokaryotes.</title>
        <authorList>
            <person name="Whitman W."/>
        </authorList>
    </citation>
    <scope>NUCLEOTIDE SEQUENCE [LARGE SCALE GENOMIC DNA]</scope>
    <source>
        <strain evidence="5 6">SEMIA 402</strain>
    </source>
</reference>
<sequence length="145" mass="16277">MSYRFTGSLPYLLNRVGVRMGELFLERLHDFDVTLPMYRVLAILKQEGPQRLTDLSPMVTVEISTLSRLVTVMKKKGLVSRTRPDDGRTVSIMLTPSGDALVQKLMPLAAEFEAVGVETFSEAEVAWLKSALKIIHTNLDKLEAR</sequence>
<dbReference type="PANTHER" id="PTHR42756:SF1">
    <property type="entry name" value="TRANSCRIPTIONAL REPRESSOR OF EMRAB OPERON"/>
    <property type="match status" value="1"/>
</dbReference>
<dbReference type="RefSeq" id="WP_097582091.1">
    <property type="nucleotide sequence ID" value="NZ_JACIGM010000005.1"/>
</dbReference>
<dbReference type="Proteomes" id="UP000533641">
    <property type="component" value="Unassembled WGS sequence"/>
</dbReference>
<evidence type="ECO:0000256" key="1">
    <source>
        <dbReference type="ARBA" id="ARBA00023015"/>
    </source>
</evidence>
<dbReference type="InterPro" id="IPR036390">
    <property type="entry name" value="WH_DNA-bd_sf"/>
</dbReference>
<gene>
    <name evidence="5" type="ORF">GGE12_002677</name>
</gene>
<dbReference type="GO" id="GO:0003700">
    <property type="term" value="F:DNA-binding transcription factor activity"/>
    <property type="evidence" value="ECO:0007669"/>
    <property type="project" value="InterPro"/>
</dbReference>
<feature type="domain" description="HTH marR-type" evidence="4">
    <location>
        <begin position="6"/>
        <end position="137"/>
    </location>
</feature>
<evidence type="ECO:0000256" key="3">
    <source>
        <dbReference type="ARBA" id="ARBA00023163"/>
    </source>
</evidence>
<protein>
    <submittedName>
        <fullName evidence="5">DNA-binding MarR family transcriptional regulator</fullName>
    </submittedName>
</protein>
<organism evidence="5 6">
    <name type="scientific">Rhizobium mongolense</name>
    <dbReference type="NCBI Taxonomy" id="57676"/>
    <lineage>
        <taxon>Bacteria</taxon>
        <taxon>Pseudomonadati</taxon>
        <taxon>Pseudomonadota</taxon>
        <taxon>Alphaproteobacteria</taxon>
        <taxon>Hyphomicrobiales</taxon>
        <taxon>Rhizobiaceae</taxon>
        <taxon>Rhizobium/Agrobacterium group</taxon>
        <taxon>Rhizobium</taxon>
    </lineage>
</organism>